<dbReference type="InterPro" id="IPR036213">
    <property type="entry name" value="Calpain_III_sf"/>
</dbReference>
<dbReference type="Pfam" id="PF00648">
    <property type="entry name" value="Peptidase_C2"/>
    <property type="match status" value="1"/>
</dbReference>
<feature type="region of interest" description="Disordered" evidence="6">
    <location>
        <begin position="570"/>
        <end position="592"/>
    </location>
</feature>
<dbReference type="GO" id="GO:0004198">
    <property type="term" value="F:calcium-dependent cysteine-type endopeptidase activity"/>
    <property type="evidence" value="ECO:0007669"/>
    <property type="project" value="InterPro"/>
</dbReference>
<evidence type="ECO:0000256" key="1">
    <source>
        <dbReference type="ARBA" id="ARBA00010193"/>
    </source>
</evidence>
<dbReference type="CDD" id="cd00044">
    <property type="entry name" value="CysPc"/>
    <property type="match status" value="1"/>
</dbReference>
<keyword evidence="3 5" id="KW-0378">Hydrolase</keyword>
<dbReference type="Gene3D" id="2.60.120.380">
    <property type="match status" value="1"/>
</dbReference>
<dbReference type="EMBL" id="ML986600">
    <property type="protein sequence ID" value="KAF2266143.1"/>
    <property type="molecule type" value="Genomic_DNA"/>
</dbReference>
<evidence type="ECO:0000256" key="2">
    <source>
        <dbReference type="ARBA" id="ARBA00022670"/>
    </source>
</evidence>
<dbReference type="SMART" id="SM00720">
    <property type="entry name" value="calpain_III"/>
    <property type="match status" value="1"/>
</dbReference>
<feature type="compositionally biased region" description="Basic and acidic residues" evidence="6">
    <location>
        <begin position="570"/>
        <end position="586"/>
    </location>
</feature>
<dbReference type="SUPFAM" id="SSF49758">
    <property type="entry name" value="Calpain large subunit, middle domain (domain III)"/>
    <property type="match status" value="2"/>
</dbReference>
<dbReference type="SUPFAM" id="SSF54001">
    <property type="entry name" value="Cysteine proteinases"/>
    <property type="match status" value="1"/>
</dbReference>
<dbReference type="PANTHER" id="PTHR46143">
    <property type="entry name" value="CALPAIN-7"/>
    <property type="match status" value="1"/>
</dbReference>
<dbReference type="InterPro" id="IPR051297">
    <property type="entry name" value="PalB/RIM13"/>
</dbReference>
<evidence type="ECO:0000256" key="5">
    <source>
        <dbReference type="PROSITE-ProRule" id="PRU00239"/>
    </source>
</evidence>
<reference evidence="9" key="1">
    <citation type="journal article" date="2020" name="Stud. Mycol.">
        <title>101 Dothideomycetes genomes: A test case for predicting lifestyles and emergence of pathogens.</title>
        <authorList>
            <person name="Haridas S."/>
            <person name="Albert R."/>
            <person name="Binder M."/>
            <person name="Bloem J."/>
            <person name="LaButti K."/>
            <person name="Salamov A."/>
            <person name="Andreopoulos B."/>
            <person name="Baker S."/>
            <person name="Barry K."/>
            <person name="Bills G."/>
            <person name="Bluhm B."/>
            <person name="Cannon C."/>
            <person name="Castanera R."/>
            <person name="Culley D."/>
            <person name="Daum C."/>
            <person name="Ezra D."/>
            <person name="Gonzalez J."/>
            <person name="Henrissat B."/>
            <person name="Kuo A."/>
            <person name="Liang C."/>
            <person name="Lipzen A."/>
            <person name="Lutzoni F."/>
            <person name="Magnuson J."/>
            <person name="Mondo S."/>
            <person name="Nolan M."/>
            <person name="Ohm R."/>
            <person name="Pangilinan J."/>
            <person name="Park H.-J."/>
            <person name="Ramirez L."/>
            <person name="Alfaro M."/>
            <person name="Sun H."/>
            <person name="Tritt A."/>
            <person name="Yoshinaga Y."/>
            <person name="Zwiers L.-H."/>
            <person name="Turgeon B."/>
            <person name="Goodwin S."/>
            <person name="Spatafora J."/>
            <person name="Crous P."/>
            <person name="Grigoriev I."/>
        </authorList>
    </citation>
    <scope>NUCLEOTIDE SEQUENCE [LARGE SCALE GENOMIC DNA]</scope>
    <source>
        <strain evidence="9">CBS 304.66</strain>
    </source>
</reference>
<evidence type="ECO:0000259" key="7">
    <source>
        <dbReference type="PROSITE" id="PS50203"/>
    </source>
</evidence>
<gene>
    <name evidence="8" type="ORF">CC78DRAFT_552546</name>
</gene>
<dbReference type="Gene3D" id="3.90.70.10">
    <property type="entry name" value="Cysteine proteinases"/>
    <property type="match status" value="1"/>
</dbReference>
<dbReference type="InterPro" id="IPR038765">
    <property type="entry name" value="Papain-like_cys_pep_sf"/>
</dbReference>
<proteinExistence type="inferred from homology"/>
<dbReference type="InterPro" id="IPR001300">
    <property type="entry name" value="Peptidase_C2_calpain_cat"/>
</dbReference>
<accession>A0A9P4N5H8</accession>
<name>A0A9P4N5H8_9PLEO</name>
<organism evidence="8 9">
    <name type="scientific">Lojkania enalia</name>
    <dbReference type="NCBI Taxonomy" id="147567"/>
    <lineage>
        <taxon>Eukaryota</taxon>
        <taxon>Fungi</taxon>
        <taxon>Dikarya</taxon>
        <taxon>Ascomycota</taxon>
        <taxon>Pezizomycotina</taxon>
        <taxon>Dothideomycetes</taxon>
        <taxon>Pleosporomycetidae</taxon>
        <taxon>Pleosporales</taxon>
        <taxon>Pleosporales incertae sedis</taxon>
        <taxon>Lojkania</taxon>
    </lineage>
</organism>
<feature type="active site" evidence="5">
    <location>
        <position position="425"/>
    </location>
</feature>
<comment type="similarity">
    <text evidence="1">Belongs to the peptidase C2 family. PalB/RIM13 subfamily.</text>
</comment>
<dbReference type="PROSITE" id="PS50203">
    <property type="entry name" value="CALPAIN_CAT"/>
    <property type="match status" value="1"/>
</dbReference>
<feature type="active site" evidence="5">
    <location>
        <position position="257"/>
    </location>
</feature>
<dbReference type="SMART" id="SM00230">
    <property type="entry name" value="CysPc"/>
    <property type="match status" value="1"/>
</dbReference>
<dbReference type="Pfam" id="PF25435">
    <property type="entry name" value="PalB_C"/>
    <property type="match status" value="1"/>
</dbReference>
<evidence type="ECO:0000256" key="4">
    <source>
        <dbReference type="ARBA" id="ARBA00022807"/>
    </source>
</evidence>
<dbReference type="AlphaFoldDB" id="A0A9P4N5H8"/>
<dbReference type="PANTHER" id="PTHR46143:SF1">
    <property type="entry name" value="CALPAIN-7"/>
    <property type="match status" value="1"/>
</dbReference>
<feature type="domain" description="Calpain catalytic" evidence="7">
    <location>
        <begin position="174"/>
        <end position="514"/>
    </location>
</feature>
<keyword evidence="9" id="KW-1185">Reference proteome</keyword>
<evidence type="ECO:0000256" key="3">
    <source>
        <dbReference type="ARBA" id="ARBA00022801"/>
    </source>
</evidence>
<dbReference type="InterPro" id="IPR022683">
    <property type="entry name" value="Calpain_III"/>
</dbReference>
<evidence type="ECO:0000256" key="6">
    <source>
        <dbReference type="SAM" id="MobiDB-lite"/>
    </source>
</evidence>
<dbReference type="Proteomes" id="UP000800093">
    <property type="component" value="Unassembled WGS sequence"/>
</dbReference>
<feature type="region of interest" description="Disordered" evidence="6">
    <location>
        <begin position="73"/>
        <end position="147"/>
    </location>
</feature>
<dbReference type="InterPro" id="IPR022682">
    <property type="entry name" value="Calpain_domain_III"/>
</dbReference>
<protein>
    <submittedName>
        <fullName evidence="8">Cysteine proteinase</fullName>
    </submittedName>
</protein>
<dbReference type="OrthoDB" id="167576at2759"/>
<dbReference type="GO" id="GO:0006508">
    <property type="term" value="P:proteolysis"/>
    <property type="evidence" value="ECO:0007669"/>
    <property type="project" value="UniProtKB-KW"/>
</dbReference>
<feature type="compositionally biased region" description="Polar residues" evidence="6">
    <location>
        <begin position="136"/>
        <end position="147"/>
    </location>
</feature>
<dbReference type="Pfam" id="PF01067">
    <property type="entry name" value="Calpain_III"/>
    <property type="match status" value="1"/>
</dbReference>
<keyword evidence="2 5" id="KW-0645">Protease</keyword>
<comment type="caution">
    <text evidence="8">The sequence shown here is derived from an EMBL/GenBank/DDBJ whole genome shotgun (WGS) entry which is preliminary data.</text>
</comment>
<sequence length="953" mass="107155">MADSNAQRETFKAAASGYRSRFEEAVTKDEAITLAIKGVENFMSALELSRDPNEREDLTSQCKALLNTAQRIKETEQWEPKTPANRLQKPDQVNHQAAKVAPSIPSSTTDVKKKSVAPKTTPASSPSLLKKVLNRDSPTASPQSRIRQLTEPISSRKLTTTEQKILLKAGNHHLYKFPQWDKSPSSHEFVLKDGTQPFTEPFDLSLSTYQQQFFSGWVRAPEALPPPSMFPSSRDDLGPLMATPDSIDLVQDAATDCSVVASLCAAIARAERGHDQMLPNMISPYDVNLQEPVLSPNGKYIVRLNFNGCWRKVVIDDRLPVSKTHRLLHVIDRKNPALLWPALLEKAYLKVRGGYDFPGSNSCSDLWTLTGWIPEQIYLQEPDTVPTRLWKRIYNAFLYGDVLITVGTGRMSAKQERELGLEGQHSYVVLDMKEIENDNLLLVKNPWVEGKGWRGSRPFTAPIDSNTISEESPEMRMSGVKQDNTVLGAQSTTFWIPLNHVIQHFESLYLNWNPGLFQYRQDIHFEWDIVNQHVADGCLVTHPQFFFSAKEGGIVWLLLNRHFRSLPEEDHDQSDALKDSATRSREPIGSPGELSKGYMSIFVCNSKGKRLYIKDTYLERGPYVNTPQSLLRWDSKPNSTYTVVIDQDELPTSNYTFTLSAFSNTAISLEHAIDHYPFQHLESSEWTRQTAGGSFGTPGYYSNPQFTLEVKERCDLAIVLTSSTLSDPMHVKLTFGHGKRIYKLNSRDVLANSGDHRSGCVFAEKRDLQPGMYTIICSLFEAGKMGNFTLRVHSTGAIVLGKIPRDGAGLILQTLPQAVFSVGTNKIAAPLVAHRLASYTIVARFSRAKRAQLDLMSMVARSPLRVSLELGRGPERKFFITSENGSFSDSAVVRTESTSIEPEIIWEARQECLWLVLERLSSPGDPAEEWYEVDVYTDQTRACSIGVWRNWDN</sequence>
<feature type="active site" evidence="5">
    <location>
        <position position="445"/>
    </location>
</feature>
<keyword evidence="4 5" id="KW-0788">Thiol protease</keyword>
<evidence type="ECO:0000313" key="9">
    <source>
        <dbReference type="Proteomes" id="UP000800093"/>
    </source>
</evidence>
<evidence type="ECO:0000313" key="8">
    <source>
        <dbReference type="EMBL" id="KAF2266143.1"/>
    </source>
</evidence>